<feature type="transmembrane region" description="Helical" evidence="1">
    <location>
        <begin position="16"/>
        <end position="36"/>
    </location>
</feature>
<evidence type="ECO:0000256" key="1">
    <source>
        <dbReference type="SAM" id="Phobius"/>
    </source>
</evidence>
<keyword evidence="1" id="KW-0812">Transmembrane</keyword>
<protein>
    <submittedName>
        <fullName evidence="2">Uncharacterized protein</fullName>
    </submittedName>
</protein>
<dbReference type="Pfam" id="PF20482">
    <property type="entry name" value="DUF6722"/>
    <property type="match status" value="1"/>
</dbReference>
<keyword evidence="2" id="KW-0614">Plasmid</keyword>
<accession>A0A0H5PWS4</accession>
<reference evidence="2" key="2">
    <citation type="submission" date="2015-07" db="EMBL/GenBank/DDBJ databases">
        <title>Plasmids, circular viruses and viroids from rat gut.</title>
        <authorList>
            <person name="Jorgensen T.J."/>
            <person name="Hansen M.A."/>
            <person name="Xu Z."/>
            <person name="Tabak M.A."/>
            <person name="Sorensen S.J."/>
            <person name="Hansen L.H."/>
        </authorList>
    </citation>
    <scope>NUCLEOTIDE SEQUENCE</scope>
    <source>
        <plasmid evidence="2">pRGRH0208</plasmid>
    </source>
</reference>
<evidence type="ECO:0000313" key="2">
    <source>
        <dbReference type="EMBL" id="CRY94196.1"/>
    </source>
</evidence>
<sequence>MEKERKEVIFTETGKLLIDVAKLVFGGVILAGIMKLDVNRALLFTIGGIFAVICAFAGIAFIALSKKSK</sequence>
<keyword evidence="1" id="KW-1133">Transmembrane helix</keyword>
<feature type="transmembrane region" description="Helical" evidence="1">
    <location>
        <begin position="42"/>
        <end position="64"/>
    </location>
</feature>
<reference evidence="2" key="1">
    <citation type="submission" date="2015-06" db="EMBL/GenBank/DDBJ databases">
        <authorList>
            <person name="Joergensen T."/>
        </authorList>
    </citation>
    <scope>NUCLEOTIDE SEQUENCE</scope>
    <source>
        <plasmid evidence="2">pRGRH0208</plasmid>
    </source>
</reference>
<organism evidence="2">
    <name type="scientific">uncultured prokaryote</name>
    <dbReference type="NCBI Taxonomy" id="198431"/>
    <lineage>
        <taxon>unclassified sequences</taxon>
        <taxon>environmental samples</taxon>
    </lineage>
</organism>
<geneLocation type="plasmid" evidence="2">
    <name>pRGRH0208</name>
</geneLocation>
<name>A0A0H5PWS4_9ZZZZ</name>
<keyword evidence="1" id="KW-0472">Membrane</keyword>
<proteinExistence type="predicted"/>
<dbReference type="AlphaFoldDB" id="A0A0H5PWS4"/>
<dbReference type="InterPro" id="IPR046568">
    <property type="entry name" value="DUF6722"/>
</dbReference>
<dbReference type="EMBL" id="LN852888">
    <property type="protein sequence ID" value="CRY94196.1"/>
    <property type="molecule type" value="Genomic_DNA"/>
</dbReference>